<sequence length="379" mass="44098">MQLTAHDLQTNEEDVVFIGENVRWYEFTVPGQKNNGSTETCDSRKKFPNIISEICHNKLEVPLWRGELKIGPLLPLSVMLLPAFGDASRVADLLSNMMINCPNATPRECFLEYMEKCIDSEIMDVVVMRVVPDGNETIRYGIRFEMIKGWRFLHCAITDEMPLVAQMVVFPLTAHEELPALLNRLDRPDLSSPWQDGIYLFLAILKSYEHILLPAENCENLKRYEHQQFLKVMATPPSKHIREYYTEMMKHQKQLIELESANTSAQSSAFRPNEGSAIRKQRENRTMSTAYCSDENRTMNTECIPPKWDRYFRQRNYSAQKQVNNTPRVQRRRTDVKSNVSAEENKFELQFSDGTEVNLSVENLLDSFVFKPSSWRHRF</sequence>
<protein>
    <submittedName>
        <fullName evidence="2">Uncharacterized protein</fullName>
    </submittedName>
</protein>
<feature type="region of interest" description="Disordered" evidence="1">
    <location>
        <begin position="262"/>
        <end position="282"/>
    </location>
</feature>
<proteinExistence type="predicted"/>
<reference evidence="2" key="1">
    <citation type="journal article" date="2014" name="Nat. Genet.">
        <title>Genome and transcriptome of the porcine whipworm Trichuris suis.</title>
        <authorList>
            <person name="Jex A.R."/>
            <person name="Nejsum P."/>
            <person name="Schwarz E.M."/>
            <person name="Hu L."/>
            <person name="Young N.D."/>
            <person name="Hall R.S."/>
            <person name="Korhonen P.K."/>
            <person name="Liao S."/>
            <person name="Thamsborg S."/>
            <person name="Xia J."/>
            <person name="Xu P."/>
            <person name="Wang S."/>
            <person name="Scheerlinck J.P."/>
            <person name="Hofmann A."/>
            <person name="Sternberg P.W."/>
            <person name="Wang J."/>
            <person name="Gasser R.B."/>
        </authorList>
    </citation>
    <scope>NUCLEOTIDE SEQUENCE [LARGE SCALE GENOMIC DNA]</scope>
    <source>
        <strain evidence="2">DCEP-RM93F</strain>
    </source>
</reference>
<evidence type="ECO:0000313" key="2">
    <source>
        <dbReference type="EMBL" id="KFD73331.1"/>
    </source>
</evidence>
<dbReference type="Proteomes" id="UP000030758">
    <property type="component" value="Unassembled WGS sequence"/>
</dbReference>
<dbReference type="EMBL" id="KL367474">
    <property type="protein sequence ID" value="KFD73331.1"/>
    <property type="molecule type" value="Genomic_DNA"/>
</dbReference>
<organism evidence="2">
    <name type="scientific">Trichuris suis</name>
    <name type="common">pig whipworm</name>
    <dbReference type="NCBI Taxonomy" id="68888"/>
    <lineage>
        <taxon>Eukaryota</taxon>
        <taxon>Metazoa</taxon>
        <taxon>Ecdysozoa</taxon>
        <taxon>Nematoda</taxon>
        <taxon>Enoplea</taxon>
        <taxon>Dorylaimia</taxon>
        <taxon>Trichinellida</taxon>
        <taxon>Trichuridae</taxon>
        <taxon>Trichuris</taxon>
    </lineage>
</organism>
<name>A0A085NV35_9BILA</name>
<dbReference type="AlphaFoldDB" id="A0A085NV35"/>
<accession>A0A085NV35</accession>
<gene>
    <name evidence="2" type="ORF">M514_04614</name>
</gene>
<evidence type="ECO:0000256" key="1">
    <source>
        <dbReference type="SAM" id="MobiDB-lite"/>
    </source>
</evidence>